<dbReference type="PROSITE" id="PS00139">
    <property type="entry name" value="THIOL_PROTEASE_CYS"/>
    <property type="match status" value="1"/>
</dbReference>
<dbReference type="GO" id="GO:0006508">
    <property type="term" value="P:proteolysis"/>
    <property type="evidence" value="ECO:0007669"/>
    <property type="project" value="InterPro"/>
</dbReference>
<feature type="chain" id="PRO_5043509243" evidence="2">
    <location>
        <begin position="20"/>
        <end position="362"/>
    </location>
</feature>
<reference evidence="4 5" key="1">
    <citation type="submission" date="2024-03" db="EMBL/GenBank/DDBJ databases">
        <title>The Acrasis kona genome and developmental transcriptomes reveal deep origins of eukaryotic multicellular pathways.</title>
        <authorList>
            <person name="Sheikh S."/>
            <person name="Fu C.-J."/>
            <person name="Brown M.W."/>
            <person name="Baldauf S.L."/>
        </authorList>
    </citation>
    <scope>NUCLEOTIDE SEQUENCE [LARGE SCALE GENOMIC DNA]</scope>
    <source>
        <strain evidence="4 5">ATCC MYA-3509</strain>
    </source>
</reference>
<keyword evidence="2" id="KW-0732">Signal</keyword>
<dbReference type="PRINTS" id="PR00705">
    <property type="entry name" value="PAPAIN"/>
</dbReference>
<dbReference type="InterPro" id="IPR000668">
    <property type="entry name" value="Peptidase_C1A_C"/>
</dbReference>
<dbReference type="PROSITE" id="PS00639">
    <property type="entry name" value="THIOL_PROTEASE_HIS"/>
    <property type="match status" value="1"/>
</dbReference>
<dbReference type="GO" id="GO:0008234">
    <property type="term" value="F:cysteine-type peptidase activity"/>
    <property type="evidence" value="ECO:0007669"/>
    <property type="project" value="InterPro"/>
</dbReference>
<organism evidence="4 5">
    <name type="scientific">Acrasis kona</name>
    <dbReference type="NCBI Taxonomy" id="1008807"/>
    <lineage>
        <taxon>Eukaryota</taxon>
        <taxon>Discoba</taxon>
        <taxon>Heterolobosea</taxon>
        <taxon>Tetramitia</taxon>
        <taxon>Eutetramitia</taxon>
        <taxon>Acrasidae</taxon>
        <taxon>Acrasis</taxon>
    </lineage>
</organism>
<dbReference type="Pfam" id="PF00112">
    <property type="entry name" value="Peptidase_C1"/>
    <property type="match status" value="1"/>
</dbReference>
<evidence type="ECO:0000256" key="2">
    <source>
        <dbReference type="SAM" id="SignalP"/>
    </source>
</evidence>
<dbReference type="PANTHER" id="PTHR12411">
    <property type="entry name" value="CYSTEINE PROTEASE FAMILY C1-RELATED"/>
    <property type="match status" value="1"/>
</dbReference>
<gene>
    <name evidence="4" type="ORF">AKO1_004120</name>
</gene>
<dbReference type="EMBL" id="JAOPGA020001171">
    <property type="protein sequence ID" value="KAL0485820.1"/>
    <property type="molecule type" value="Genomic_DNA"/>
</dbReference>
<evidence type="ECO:0000313" key="5">
    <source>
        <dbReference type="Proteomes" id="UP001431209"/>
    </source>
</evidence>
<feature type="signal peptide" evidence="2">
    <location>
        <begin position="1"/>
        <end position="19"/>
    </location>
</feature>
<comment type="similarity">
    <text evidence="1">Belongs to the peptidase C1 family.</text>
</comment>
<keyword evidence="5" id="KW-1185">Reference proteome</keyword>
<dbReference type="InterPro" id="IPR025660">
    <property type="entry name" value="Pept_his_AS"/>
</dbReference>
<protein>
    <submittedName>
        <fullName evidence="4">Cysteine proteinase</fullName>
    </submittedName>
</protein>
<dbReference type="SUPFAM" id="SSF54001">
    <property type="entry name" value="Cysteine proteinases"/>
    <property type="match status" value="1"/>
</dbReference>
<dbReference type="InterPro" id="IPR013128">
    <property type="entry name" value="Peptidase_C1A"/>
</dbReference>
<dbReference type="InterPro" id="IPR038765">
    <property type="entry name" value="Papain-like_cys_pep_sf"/>
</dbReference>
<evidence type="ECO:0000256" key="1">
    <source>
        <dbReference type="ARBA" id="ARBA00008455"/>
    </source>
</evidence>
<dbReference type="AlphaFoldDB" id="A0AAW2ZAB3"/>
<dbReference type="InterPro" id="IPR000169">
    <property type="entry name" value="Pept_cys_AS"/>
</dbReference>
<dbReference type="Gene3D" id="3.90.70.10">
    <property type="entry name" value="Cysteine proteinases"/>
    <property type="match status" value="1"/>
</dbReference>
<feature type="domain" description="Peptidase C1A papain C-terminal" evidence="3">
    <location>
        <begin position="21"/>
        <end position="254"/>
    </location>
</feature>
<name>A0AAW2ZAB3_9EUKA</name>
<dbReference type="Gene3D" id="3.10.450.10">
    <property type="match status" value="1"/>
</dbReference>
<evidence type="ECO:0000313" key="4">
    <source>
        <dbReference type="EMBL" id="KAL0485820.1"/>
    </source>
</evidence>
<dbReference type="SMART" id="SM00645">
    <property type="entry name" value="Pept_C1"/>
    <property type="match status" value="1"/>
</dbReference>
<comment type="caution">
    <text evidence="4">The sequence shown here is derived from an EMBL/GenBank/DDBJ whole genome shotgun (WGS) entry which is preliminary data.</text>
</comment>
<sequence>MSRSIVIALVLCVAAVALAELPTSFDARQKWPQCQTPILDQDLCGSCWAFSATTALSSRFCIETDGKIKPEQVLSPQYLVSCEGDQGGCGGGDTLLAYKYMQSNGIDLLSCTPYSSGLTGRDGQCPTTCQNGSSIQFYHGVEAYSLLKPTIEDTVQAMKAELVSHGPLSVSFVVYNDFSPFFKANPKGIYQAKPGTFALGGHAVRLVGYGEENGKKYWLIANSWGTKFADNGYFKIAQGINTATIESRRVTAGRPRVNGFNFHTSIRQQQADDLVIDGGLTRIPVNDEVIDIAKYSLSKSLDSGVQFDDFLGVEEAFVQVTNGFSYHLKLRVVKSGENAHSLVDTIIHRSPHDDKLSLLSLE</sequence>
<dbReference type="Proteomes" id="UP001431209">
    <property type="component" value="Unassembled WGS sequence"/>
</dbReference>
<proteinExistence type="inferred from homology"/>
<evidence type="ECO:0000259" key="3">
    <source>
        <dbReference type="SMART" id="SM00645"/>
    </source>
</evidence>
<accession>A0AAW2ZAB3</accession>